<dbReference type="GO" id="GO:0034332">
    <property type="term" value="P:adherens junction organization"/>
    <property type="evidence" value="ECO:0007669"/>
    <property type="project" value="TreeGrafter"/>
</dbReference>
<dbReference type="SMART" id="SM00112">
    <property type="entry name" value="CA"/>
    <property type="match status" value="6"/>
</dbReference>
<feature type="domain" description="Laminin G" evidence="10">
    <location>
        <begin position="1343"/>
        <end position="1536"/>
    </location>
</feature>
<dbReference type="GO" id="GO:0000902">
    <property type="term" value="P:cell morphogenesis"/>
    <property type="evidence" value="ECO:0007669"/>
    <property type="project" value="TreeGrafter"/>
</dbReference>
<feature type="domain" description="Cadherin" evidence="12">
    <location>
        <begin position="347"/>
        <end position="464"/>
    </location>
</feature>
<dbReference type="GO" id="GO:0008013">
    <property type="term" value="F:beta-catenin binding"/>
    <property type="evidence" value="ECO:0007669"/>
    <property type="project" value="TreeGrafter"/>
</dbReference>
<dbReference type="InterPro" id="IPR039808">
    <property type="entry name" value="Cadherin"/>
</dbReference>
<dbReference type="GO" id="GO:0016477">
    <property type="term" value="P:cell migration"/>
    <property type="evidence" value="ECO:0007669"/>
    <property type="project" value="TreeGrafter"/>
</dbReference>
<dbReference type="CDD" id="cd00110">
    <property type="entry name" value="LamG"/>
    <property type="match status" value="2"/>
</dbReference>
<dbReference type="Pfam" id="PF02210">
    <property type="entry name" value="Laminin_G_2"/>
    <property type="match status" value="2"/>
</dbReference>
<evidence type="ECO:0000256" key="3">
    <source>
        <dbReference type="ARBA" id="ARBA00022837"/>
    </source>
</evidence>
<feature type="compositionally biased region" description="Low complexity" evidence="8">
    <location>
        <begin position="1735"/>
        <end position="1747"/>
    </location>
</feature>
<dbReference type="InterPro" id="IPR013320">
    <property type="entry name" value="ConA-like_dom_sf"/>
</dbReference>
<feature type="domain" description="Cadherin" evidence="12">
    <location>
        <begin position="571"/>
        <end position="688"/>
    </location>
</feature>
<evidence type="ECO:0000259" key="12">
    <source>
        <dbReference type="PROSITE" id="PS50268"/>
    </source>
</evidence>
<dbReference type="Gene3D" id="4.10.900.10">
    <property type="entry name" value="TCF3-CBD (Catenin binding domain)"/>
    <property type="match status" value="1"/>
</dbReference>
<evidence type="ECO:0000256" key="8">
    <source>
        <dbReference type="SAM" id="MobiDB-lite"/>
    </source>
</evidence>
<dbReference type="GO" id="GO:0005509">
    <property type="term" value="F:calcium ion binding"/>
    <property type="evidence" value="ECO:0007669"/>
    <property type="project" value="UniProtKB-UniRule"/>
</dbReference>
<dbReference type="PROSITE" id="PS00022">
    <property type="entry name" value="EGF_1"/>
    <property type="match status" value="3"/>
</dbReference>
<feature type="disulfide bond" evidence="7">
    <location>
        <begin position="1588"/>
        <end position="1605"/>
    </location>
</feature>
<dbReference type="PROSITE" id="PS50025">
    <property type="entry name" value="LAM_G_DOMAIN"/>
    <property type="match status" value="2"/>
</dbReference>
<dbReference type="SUPFAM" id="SSF49313">
    <property type="entry name" value="Cadherin-like"/>
    <property type="match status" value="6"/>
</dbReference>
<dbReference type="SMART" id="SM00181">
    <property type="entry name" value="EGF"/>
    <property type="match status" value="4"/>
</dbReference>
<name>A0AAE1QB24_9EUCA</name>
<dbReference type="SUPFAM" id="SSF49899">
    <property type="entry name" value="Concanavalin A-like lectins/glucanases"/>
    <property type="match status" value="2"/>
</dbReference>
<comment type="caution">
    <text evidence="7">Lacks conserved residue(s) required for the propagation of feature annotation.</text>
</comment>
<keyword evidence="2" id="KW-0677">Repeat</keyword>
<keyword evidence="7" id="KW-0245">EGF-like domain</keyword>
<dbReference type="PROSITE" id="PS50026">
    <property type="entry name" value="EGF_3"/>
    <property type="match status" value="2"/>
</dbReference>
<keyword evidence="9" id="KW-0812">Transmembrane</keyword>
<feature type="transmembrane region" description="Helical" evidence="9">
    <location>
        <begin position="1630"/>
        <end position="1652"/>
    </location>
</feature>
<comment type="caution">
    <text evidence="13">The sequence shown here is derived from an EMBL/GenBank/DDBJ whole genome shotgun (WGS) entry which is preliminary data.</text>
</comment>
<dbReference type="GO" id="GO:0001736">
    <property type="term" value="P:establishment of planar polarity"/>
    <property type="evidence" value="ECO:0007669"/>
    <property type="project" value="UniProtKB-ARBA"/>
</dbReference>
<dbReference type="Gene3D" id="2.10.25.10">
    <property type="entry name" value="Laminin"/>
    <property type="match status" value="2"/>
</dbReference>
<dbReference type="InterPro" id="IPR015919">
    <property type="entry name" value="Cadherin-like_sf"/>
</dbReference>
<dbReference type="Gene3D" id="2.60.120.200">
    <property type="match status" value="2"/>
</dbReference>
<keyword evidence="9" id="KW-1133">Transmembrane helix</keyword>
<evidence type="ECO:0000256" key="9">
    <source>
        <dbReference type="SAM" id="Phobius"/>
    </source>
</evidence>
<dbReference type="CDD" id="cd11304">
    <property type="entry name" value="Cadherin_repeat"/>
    <property type="match status" value="6"/>
</dbReference>
<dbReference type="FunFam" id="2.60.40.60:FF:000104">
    <property type="entry name" value="cadherin-23 isoform X1"/>
    <property type="match status" value="1"/>
</dbReference>
<protein>
    <submittedName>
        <fullName evidence="13">Uncharacterized protein</fullName>
    </submittedName>
</protein>
<dbReference type="GO" id="GO:0009887">
    <property type="term" value="P:animal organ morphogenesis"/>
    <property type="evidence" value="ECO:0007669"/>
    <property type="project" value="UniProtKB-ARBA"/>
</dbReference>
<comment type="subcellular location">
    <subcellularLocation>
        <location evidence="1">Membrane</location>
    </subcellularLocation>
</comment>
<dbReference type="GO" id="GO:0016342">
    <property type="term" value="C:catenin complex"/>
    <property type="evidence" value="ECO:0007669"/>
    <property type="project" value="TreeGrafter"/>
</dbReference>
<dbReference type="InterPro" id="IPR000742">
    <property type="entry name" value="EGF"/>
</dbReference>
<sequence length="1806" mass="195039">MTVLVIGSVRCTMTQLVGSGPVEFPRTEYRVAVRENTRNPRLLQLAATLTPPGSSVEYRIKEGSEGGVFKVNPSTGLLALTSPLDYEDKQQYVVVVEARVGEAASETRVVVELEDVNEHIPVFPRDLHETQITEEDDRHLPKPIITVKARDADGGQHGYLTYTISGDGVTSDNSSAFAVHPTTGAVLVRRPLDRDPPNGRAHWRLRVSATDGEHVGHTDVLVNLKDVNDNPPYFPQPTLYAAISEDTPQGASVIRAEASDADDPREGHNAHLTYSLEKNVVDEASGSPILTIDTHTGLITTALCCLDREKTQRYAVQVVATDGGGLKGTGTVLVEVEDVNDVPPRFSRPEWSLSVPERQEARRVLATLTVVDQDTTNQFIFRVVPGSGHGWQLFHVEERRVGAPGGDLRPVAPLDYENPDHRRGFRFRVEVTDMGEAGWADKYHVDGTWVNLRVLDQNDNPPTFTRSHAHTHLTLPEDTLAPAHLATFTAHDLDGGGLSTITYTIDPASDIASVFSVDEKGAVTLVRGLDRETTPSHTVLVLAVDDGDPPKTATATLSVTVTDVNDNPPFLSVPREVEVKENSLPRMVARVRLGDPDDWRLGHGPPFTFALDPRAPPHVTASVSVSHDHNGDGGRGEGVVATLTPLDREKERQVLVPIVVGDARALSATVTLTLHVTDLNDNPMSPAARTVTVLMLRPGRGVWVPLGRVFVQDPDDGEETAKRYAWRLPQTGFSLDGTSGHLTMAPDTGDGRYELMFVVSDPTQGQAEVPANVTVEVSSMTPSDVSEATLLTLEVTPHQAIIRREGQEEPSLLHRLVAALQSLEEIGGKNVVAWLDETNMDVGGKQSSDPWVMKTSQHKAHRRGETNTSILSEGRQDNEPTLNTTTPLSPGIPWTSPRKEMTGTRVWLSVPGVHSLNNIVLYRRFQLETIVGVGVSEVGVAKCSEGGVCVGGCWAIVELGEGFVVVDGGWSAVVSPRVVVRRGCGCSRYSPPPPPPSPQNICAPNTCLNGGRCLPNPSSGPTCVCPYGTWGPRCKVLSRHFEGSGDDPGGGWAWLPTLPSCSEVHLSLEILTLANDALLLYSGPQQFLQESSDPQSTFSYPLEATGEVDISGDTSGNQVKSGASRDAQVNPNTLSGEASEPSSDVVLLELRRGRPSLMLDLGGGAVTLTLNTTYSLADNTWHRIDLIWKDELVEIVVDLCSGVSVDTEPHHHGYDTTASLPDAHTCRGAARLPGVAHVLNTAMPLQLGGLALLPYSDTRHTHPTPSTFTSFQGCIRNFRINGQLEDLGGLVLSRHSFPGCPTADCLSAARLSCGLNSRCLGPPGKLRCECQQGWAGQSCSTPTTPTSFLDNSHVNMALSFTPLGYTTALSLRFRTREGRGQLISLSSEHGRDHLALLLVQGRLCFFLQFYADPVRQICLADAEVTDGRWHTVKALRQGSASFLEMDDGDGDHYNASVSLEGRRLLQMEERKQGVVVVGGSNGVHLKQHTTTHQQQYYFKGCLDDVRVDGKPLPLPPTSNLTAWGRVGSWEGVETGCTSSTSCTNVTCDPPFTCTDIWRTHTCSCGENRVFDNKRGRCVEEDRCVWQPCLNGGSCIPTRQGGGYSCLCPGGFSGPHCHLPDLGETSLKVSFGALLAVLVWCTFLLLMVCAFLLHQHHKRSGVRRGERGGEGKGPPPSPSTHTTPNLLQLHLLHLPMANGQTHAPVNPNIANVDVLQVETVGVGGIVEGQERTTTTSSIKQQQRGSGQKQQEKEGADNATTGCGDDLRNYCYEGEGSSPGSLSSCLESCSGSSKFLGGFREVAHMLES</sequence>
<dbReference type="InterPro" id="IPR020894">
    <property type="entry name" value="Cadherin_CS"/>
</dbReference>
<evidence type="ECO:0000256" key="5">
    <source>
        <dbReference type="ARBA" id="ARBA00023157"/>
    </source>
</evidence>
<evidence type="ECO:0000259" key="11">
    <source>
        <dbReference type="PROSITE" id="PS50026"/>
    </source>
</evidence>
<feature type="domain" description="Cadherin" evidence="12">
    <location>
        <begin position="25"/>
        <end position="123"/>
    </location>
</feature>
<organism evidence="13 14">
    <name type="scientific">Petrolisthes manimaculis</name>
    <dbReference type="NCBI Taxonomy" id="1843537"/>
    <lineage>
        <taxon>Eukaryota</taxon>
        <taxon>Metazoa</taxon>
        <taxon>Ecdysozoa</taxon>
        <taxon>Arthropoda</taxon>
        <taxon>Crustacea</taxon>
        <taxon>Multicrustacea</taxon>
        <taxon>Malacostraca</taxon>
        <taxon>Eumalacostraca</taxon>
        <taxon>Eucarida</taxon>
        <taxon>Decapoda</taxon>
        <taxon>Pleocyemata</taxon>
        <taxon>Anomura</taxon>
        <taxon>Galatheoidea</taxon>
        <taxon>Porcellanidae</taxon>
        <taxon>Petrolisthes</taxon>
    </lineage>
</organism>
<feature type="domain" description="EGF-like" evidence="11">
    <location>
        <begin position="998"/>
        <end position="1035"/>
    </location>
</feature>
<dbReference type="InterPro" id="IPR002126">
    <property type="entry name" value="Cadherin-like_dom"/>
</dbReference>
<feature type="region of interest" description="Disordered" evidence="8">
    <location>
        <begin position="844"/>
        <end position="895"/>
    </location>
</feature>
<keyword evidence="14" id="KW-1185">Reference proteome</keyword>
<feature type="disulfide bond" evidence="7">
    <location>
        <begin position="1025"/>
        <end position="1034"/>
    </location>
</feature>
<dbReference type="GO" id="GO:0045296">
    <property type="term" value="F:cadherin binding"/>
    <property type="evidence" value="ECO:0007669"/>
    <property type="project" value="TreeGrafter"/>
</dbReference>
<dbReference type="InterPro" id="IPR001791">
    <property type="entry name" value="Laminin_G"/>
</dbReference>
<evidence type="ECO:0000256" key="1">
    <source>
        <dbReference type="ARBA" id="ARBA00004370"/>
    </source>
</evidence>
<dbReference type="GO" id="GO:0007156">
    <property type="term" value="P:homophilic cell adhesion via plasma membrane adhesion molecules"/>
    <property type="evidence" value="ECO:0007669"/>
    <property type="project" value="InterPro"/>
</dbReference>
<dbReference type="InterPro" id="IPR001881">
    <property type="entry name" value="EGF-like_Ca-bd_dom"/>
</dbReference>
<dbReference type="PANTHER" id="PTHR24027">
    <property type="entry name" value="CADHERIN-23"/>
    <property type="match status" value="1"/>
</dbReference>
<evidence type="ECO:0000313" key="14">
    <source>
        <dbReference type="Proteomes" id="UP001292094"/>
    </source>
</evidence>
<keyword evidence="4 9" id="KW-0472">Membrane</keyword>
<evidence type="ECO:0000256" key="7">
    <source>
        <dbReference type="PROSITE-ProRule" id="PRU00076"/>
    </source>
</evidence>
<feature type="region of interest" description="Disordered" evidence="8">
    <location>
        <begin position="1659"/>
        <end position="1683"/>
    </location>
</feature>
<feature type="disulfide bond" evidence="7">
    <location>
        <begin position="1607"/>
        <end position="1616"/>
    </location>
</feature>
<dbReference type="PROSITE" id="PS50268">
    <property type="entry name" value="CADHERIN_2"/>
    <property type="match status" value="6"/>
</dbReference>
<dbReference type="PANTHER" id="PTHR24027:SF438">
    <property type="entry name" value="CADHERIN 23"/>
    <property type="match status" value="1"/>
</dbReference>
<dbReference type="CDD" id="cd00054">
    <property type="entry name" value="EGF_CA"/>
    <property type="match status" value="2"/>
</dbReference>
<feature type="region of interest" description="Disordered" evidence="8">
    <location>
        <begin position="1107"/>
        <end position="1141"/>
    </location>
</feature>
<dbReference type="SUPFAM" id="SSF57196">
    <property type="entry name" value="EGF/Laminin"/>
    <property type="match status" value="1"/>
</dbReference>
<dbReference type="PRINTS" id="PR00205">
    <property type="entry name" value="CADHERIN"/>
</dbReference>
<feature type="domain" description="Cadherin" evidence="12">
    <location>
        <begin position="235"/>
        <end position="346"/>
    </location>
</feature>
<feature type="compositionally biased region" description="Polar residues" evidence="8">
    <location>
        <begin position="1112"/>
        <end position="1141"/>
    </location>
</feature>
<dbReference type="PROSITE" id="PS01186">
    <property type="entry name" value="EGF_2"/>
    <property type="match status" value="2"/>
</dbReference>
<dbReference type="GO" id="GO:0016339">
    <property type="term" value="P:calcium-dependent cell-cell adhesion via plasma membrane cell adhesion molecules"/>
    <property type="evidence" value="ECO:0007669"/>
    <property type="project" value="TreeGrafter"/>
</dbReference>
<evidence type="ECO:0000256" key="4">
    <source>
        <dbReference type="ARBA" id="ARBA00023136"/>
    </source>
</evidence>
<dbReference type="GO" id="GO:0007043">
    <property type="term" value="P:cell-cell junction assembly"/>
    <property type="evidence" value="ECO:0007669"/>
    <property type="project" value="TreeGrafter"/>
</dbReference>
<dbReference type="Gene3D" id="2.60.40.60">
    <property type="entry name" value="Cadherins"/>
    <property type="match status" value="6"/>
</dbReference>
<dbReference type="GO" id="GO:0005912">
    <property type="term" value="C:adherens junction"/>
    <property type="evidence" value="ECO:0007669"/>
    <property type="project" value="TreeGrafter"/>
</dbReference>
<keyword evidence="3 6" id="KW-0106">Calcium</keyword>
<dbReference type="SMART" id="SM00282">
    <property type="entry name" value="LamG"/>
    <property type="match status" value="2"/>
</dbReference>
<feature type="compositionally biased region" description="Polar residues" evidence="8">
    <location>
        <begin position="879"/>
        <end position="888"/>
    </location>
</feature>
<feature type="domain" description="Laminin G" evidence="10">
    <location>
        <begin position="1042"/>
        <end position="1305"/>
    </location>
</feature>
<feature type="domain" description="Cadherin" evidence="12">
    <location>
        <begin position="124"/>
        <end position="234"/>
    </location>
</feature>
<dbReference type="Pfam" id="PF00008">
    <property type="entry name" value="EGF"/>
    <property type="match status" value="2"/>
</dbReference>
<reference evidence="13" key="1">
    <citation type="submission" date="2023-11" db="EMBL/GenBank/DDBJ databases">
        <title>Genome assemblies of two species of porcelain crab, Petrolisthes cinctipes and Petrolisthes manimaculis (Anomura: Porcellanidae).</title>
        <authorList>
            <person name="Angst P."/>
        </authorList>
    </citation>
    <scope>NUCLEOTIDE SEQUENCE</scope>
    <source>
        <strain evidence="13">PB745_02</strain>
        <tissue evidence="13">Gill</tissue>
    </source>
</reference>
<dbReference type="GO" id="GO:0044331">
    <property type="term" value="P:cell-cell adhesion mediated by cadherin"/>
    <property type="evidence" value="ECO:0007669"/>
    <property type="project" value="TreeGrafter"/>
</dbReference>
<dbReference type="FunFam" id="2.60.40.60:FF:000112">
    <property type="entry name" value="neural-cadherin isoform X1"/>
    <property type="match status" value="1"/>
</dbReference>
<evidence type="ECO:0000259" key="10">
    <source>
        <dbReference type="PROSITE" id="PS50025"/>
    </source>
</evidence>
<accession>A0AAE1QB24</accession>
<dbReference type="Pfam" id="PF00028">
    <property type="entry name" value="Cadherin"/>
    <property type="match status" value="4"/>
</dbReference>
<evidence type="ECO:0000256" key="6">
    <source>
        <dbReference type="PROSITE-ProRule" id="PRU00043"/>
    </source>
</evidence>
<feature type="region of interest" description="Disordered" evidence="8">
    <location>
        <begin position="1725"/>
        <end position="1762"/>
    </location>
</feature>
<evidence type="ECO:0000313" key="13">
    <source>
        <dbReference type="EMBL" id="KAK4322588.1"/>
    </source>
</evidence>
<proteinExistence type="predicted"/>
<gene>
    <name evidence="13" type="ORF">Pmani_006668</name>
</gene>
<dbReference type="PROSITE" id="PS00232">
    <property type="entry name" value="CADHERIN_1"/>
    <property type="match status" value="2"/>
</dbReference>
<dbReference type="SMART" id="SM00179">
    <property type="entry name" value="EGF_CA"/>
    <property type="match status" value="2"/>
</dbReference>
<dbReference type="EMBL" id="JAWZYT010000508">
    <property type="protein sequence ID" value="KAK4322588.1"/>
    <property type="molecule type" value="Genomic_DNA"/>
</dbReference>
<feature type="domain" description="Cadherin" evidence="12">
    <location>
        <begin position="467"/>
        <end position="571"/>
    </location>
</feature>
<feature type="domain" description="EGF-like" evidence="11">
    <location>
        <begin position="1579"/>
        <end position="1617"/>
    </location>
</feature>
<dbReference type="Proteomes" id="UP001292094">
    <property type="component" value="Unassembled WGS sequence"/>
</dbReference>
<keyword evidence="5 7" id="KW-1015">Disulfide bond</keyword>
<dbReference type="GO" id="GO:0007163">
    <property type="term" value="P:establishment or maintenance of cell polarity"/>
    <property type="evidence" value="ECO:0007669"/>
    <property type="project" value="UniProtKB-ARBA"/>
</dbReference>
<dbReference type="InterPro" id="IPR027397">
    <property type="entry name" value="Catenin-bd_sf"/>
</dbReference>
<evidence type="ECO:0000256" key="2">
    <source>
        <dbReference type="ARBA" id="ARBA00022737"/>
    </source>
</evidence>